<dbReference type="InterPro" id="IPR013317">
    <property type="entry name" value="DnaA_dom"/>
</dbReference>
<evidence type="ECO:0000256" key="4">
    <source>
        <dbReference type="ARBA" id="ARBA00022741"/>
    </source>
</evidence>
<comment type="similarity">
    <text evidence="1 8 11">Belongs to the DnaA family.</text>
</comment>
<feature type="region of interest" description="Domain I, interacts with DnaA modulators" evidence="8">
    <location>
        <begin position="1"/>
        <end position="94"/>
    </location>
</feature>
<dbReference type="InterPro" id="IPR003593">
    <property type="entry name" value="AAA+_ATPase"/>
</dbReference>
<feature type="binding site" evidence="8">
    <location>
        <position position="160"/>
    </location>
    <ligand>
        <name>ATP</name>
        <dbReference type="ChEBI" id="CHEBI:30616"/>
    </ligand>
</feature>
<dbReference type="PANTHER" id="PTHR30050:SF2">
    <property type="entry name" value="CHROMOSOMAL REPLICATION INITIATOR PROTEIN DNAA"/>
    <property type="match status" value="1"/>
</dbReference>
<reference evidence="14 15" key="1">
    <citation type="submission" date="2020-02" db="EMBL/GenBank/DDBJ databases">
        <authorList>
            <person name="Zheng R.K."/>
            <person name="Sun C.M."/>
        </authorList>
    </citation>
    <scope>NUCLEOTIDE SEQUENCE [LARGE SCALE GENOMIC DNA]</scope>
    <source>
        <strain evidence="15">zrk13</strain>
    </source>
</reference>
<dbReference type="InterPro" id="IPR001957">
    <property type="entry name" value="Chromosome_initiator_DnaA"/>
</dbReference>
<dbReference type="GO" id="GO:0008289">
    <property type="term" value="F:lipid binding"/>
    <property type="evidence" value="ECO:0007669"/>
    <property type="project" value="UniProtKB-KW"/>
</dbReference>
<comment type="caution">
    <text evidence="8">Lacks conserved residue(s) required for the propagation of feature annotation.</text>
</comment>
<dbReference type="InterPro" id="IPR018312">
    <property type="entry name" value="Chromosome_initiator_DnaA_CS"/>
</dbReference>
<evidence type="ECO:0000313" key="15">
    <source>
        <dbReference type="Proteomes" id="UP000514720"/>
    </source>
</evidence>
<dbReference type="AlphaFoldDB" id="A0A7L7KQU0"/>
<evidence type="ECO:0000313" key="14">
    <source>
        <dbReference type="EMBL" id="QMS84945.1"/>
    </source>
</evidence>
<keyword evidence="3 8" id="KW-0235">DNA replication</keyword>
<dbReference type="GO" id="GO:0005886">
    <property type="term" value="C:plasma membrane"/>
    <property type="evidence" value="ECO:0007669"/>
    <property type="project" value="TreeGrafter"/>
</dbReference>
<evidence type="ECO:0000259" key="13">
    <source>
        <dbReference type="SMART" id="SM00760"/>
    </source>
</evidence>
<evidence type="ECO:0000256" key="5">
    <source>
        <dbReference type="ARBA" id="ARBA00022840"/>
    </source>
</evidence>
<dbReference type="RefSeq" id="WP_258878568.1">
    <property type="nucleotide sequence ID" value="NZ_CP048914.1"/>
</dbReference>
<comment type="function">
    <text evidence="8 10">Plays an essential role in the initiation and regulation of chromosomal replication. ATP-DnaA binds to the origin of replication (oriC) to initiate formation of the DNA replication initiation complex once per cell cycle. Binds the DnaA box (a 9 base pair repeat at the origin) and separates the double-stranded (ds)DNA. Forms a right-handed helical filament on oriC DNA; dsDNA binds to the exterior of the filament while single-stranded (ss)DNA is stabiized in the filament's interior. The ATP-DnaA-oriC complex binds and stabilizes one strand of the AT-rich DNA unwinding element (DUE), permitting loading of DNA polymerase. After initiation quickly degrades to an ADP-DnaA complex that is not apt for DNA replication. Binds acidic phospholipids.</text>
</comment>
<dbReference type="CDD" id="cd00009">
    <property type="entry name" value="AAA"/>
    <property type="match status" value="1"/>
</dbReference>
<dbReference type="InterPro" id="IPR013159">
    <property type="entry name" value="DnaA_C"/>
</dbReference>
<evidence type="ECO:0000256" key="1">
    <source>
        <dbReference type="ARBA" id="ARBA00006583"/>
    </source>
</evidence>
<keyword evidence="15" id="KW-1185">Reference proteome</keyword>
<dbReference type="SUPFAM" id="SSF48295">
    <property type="entry name" value="TrpR-like"/>
    <property type="match status" value="1"/>
</dbReference>
<dbReference type="Pfam" id="PF00308">
    <property type="entry name" value="Bac_DnaA"/>
    <property type="match status" value="1"/>
</dbReference>
<evidence type="ECO:0000256" key="9">
    <source>
        <dbReference type="NCBIfam" id="TIGR00362"/>
    </source>
</evidence>
<evidence type="ECO:0000256" key="11">
    <source>
        <dbReference type="RuleBase" id="RU004227"/>
    </source>
</evidence>
<dbReference type="CDD" id="cd06571">
    <property type="entry name" value="Bac_DnaA_C"/>
    <property type="match status" value="1"/>
</dbReference>
<dbReference type="EMBL" id="CP048914">
    <property type="protein sequence ID" value="QMS84945.1"/>
    <property type="molecule type" value="Genomic_DNA"/>
</dbReference>
<dbReference type="InterPro" id="IPR027417">
    <property type="entry name" value="P-loop_NTPase"/>
</dbReference>
<dbReference type="Gene3D" id="3.30.300.180">
    <property type="match status" value="1"/>
</dbReference>
<keyword evidence="2 8" id="KW-0963">Cytoplasm</keyword>
<dbReference type="InterPro" id="IPR038454">
    <property type="entry name" value="DnaA_N_sf"/>
</dbReference>
<dbReference type="NCBIfam" id="TIGR00362">
    <property type="entry name" value="DnaA"/>
    <property type="match status" value="1"/>
</dbReference>
<dbReference type="PROSITE" id="PS01008">
    <property type="entry name" value="DNAA"/>
    <property type="match status" value="1"/>
</dbReference>
<feature type="domain" description="Chromosomal replication initiator DnaA C-terminal" evidence="13">
    <location>
        <begin position="364"/>
        <end position="433"/>
    </location>
</feature>
<keyword evidence="5 8" id="KW-0067">ATP-binding</keyword>
<feature type="binding site" evidence="8">
    <location>
        <position position="158"/>
    </location>
    <ligand>
        <name>ATP</name>
        <dbReference type="ChEBI" id="CHEBI:30616"/>
    </ligand>
</feature>
<dbReference type="Proteomes" id="UP000514720">
    <property type="component" value="Chromosome"/>
</dbReference>
<dbReference type="InterPro" id="IPR010921">
    <property type="entry name" value="Trp_repressor/repl_initiator"/>
</dbReference>
<evidence type="ECO:0000256" key="7">
    <source>
        <dbReference type="ARBA" id="ARBA00023125"/>
    </source>
</evidence>
<feature type="domain" description="AAA+ ATPase" evidence="12">
    <location>
        <begin position="145"/>
        <end position="276"/>
    </location>
</feature>
<dbReference type="InterPro" id="IPR024633">
    <property type="entry name" value="DnaA_N_dom"/>
</dbReference>
<gene>
    <name evidence="8 14" type="primary">dnaA</name>
    <name evidence="14" type="ORF">G4Z02_03970</name>
</gene>
<accession>A0A7L7KQU0</accession>
<sequence>MEKYNTIWEEIKQSLEDDLDDEVFTEIFEPVNTVFKVVNNYIYLIAPNDFIKRRIEMLYLNKLNRYLELRLDDPHKFRIMTEEQASKELADEKEFAVNTPDQTLVDRYIQGNINTSYTFDSFVVGNSNRLAYTSAIKVADQPGIVANPLYIFGDVGLGKTHLMQCVGNYILEGNMNSRVLYVKTDQFVEEYVRHASKKKFDEFNEKYRNVDVLLVDDIQFLSGKDQSQNEFFKLFELLHGQQKQIVITSDRSANELKDIMSRLTSRFEWGVTVDINRPDLDHRIKILRKKLMAETSNADLIPNDVIEYIASVFDNNVRELEGALKRVLFYCTAFNIDFTVKNAEAALENLVKPRINDNFLSENKIKNIMSIVSDYYRISTSDLISKKRTAKYVFPRQVSMYLIKTLYDLPYKKIGTFFNNRDHSTVMHSVEKITNEIEMDINVKKDVEKLTIKCGQK</sequence>
<dbReference type="Gene3D" id="1.10.1750.10">
    <property type="match status" value="1"/>
</dbReference>
<evidence type="ECO:0000256" key="3">
    <source>
        <dbReference type="ARBA" id="ARBA00022705"/>
    </source>
</evidence>
<feature type="binding site" evidence="8">
    <location>
        <position position="159"/>
    </location>
    <ligand>
        <name>ATP</name>
        <dbReference type="ChEBI" id="CHEBI:30616"/>
    </ligand>
</feature>
<evidence type="ECO:0000256" key="10">
    <source>
        <dbReference type="RuleBase" id="RU000577"/>
    </source>
</evidence>
<comment type="subcellular location">
    <subcellularLocation>
        <location evidence="8">Cytoplasm</location>
    </subcellularLocation>
</comment>
<comment type="subunit">
    <text evidence="8">Oligomerizes as a right-handed, spiral filament on DNA at oriC.</text>
</comment>
<dbReference type="Gene3D" id="3.40.50.300">
    <property type="entry name" value="P-loop containing nucleotide triphosphate hydrolases"/>
    <property type="match status" value="1"/>
</dbReference>
<dbReference type="Pfam" id="PF08299">
    <property type="entry name" value="Bac_DnaA_C"/>
    <property type="match status" value="1"/>
</dbReference>
<name>A0A7L7KQU0_9MOLU</name>
<dbReference type="HAMAP" id="MF_00377">
    <property type="entry name" value="DnaA_bact"/>
    <property type="match status" value="1"/>
</dbReference>
<organism evidence="14 15">
    <name type="scientific">Candidatus Xianfuyuplasma coldseepsis</name>
    <dbReference type="NCBI Taxonomy" id="2782163"/>
    <lineage>
        <taxon>Bacteria</taxon>
        <taxon>Bacillati</taxon>
        <taxon>Mycoplasmatota</taxon>
        <taxon>Mollicutes</taxon>
        <taxon>Candidatus Izemoplasmatales</taxon>
        <taxon>Candidatus Izemoplasmataceae</taxon>
        <taxon>Candidatus Xianfuyuplasma</taxon>
    </lineage>
</organism>
<dbReference type="GO" id="GO:0003688">
    <property type="term" value="F:DNA replication origin binding"/>
    <property type="evidence" value="ECO:0007669"/>
    <property type="project" value="UniProtKB-UniRule"/>
</dbReference>
<keyword evidence="6 8" id="KW-0446">Lipid-binding</keyword>
<dbReference type="Pfam" id="PF11638">
    <property type="entry name" value="DnaA_N"/>
    <property type="match status" value="1"/>
</dbReference>
<dbReference type="GO" id="GO:0006270">
    <property type="term" value="P:DNA replication initiation"/>
    <property type="evidence" value="ECO:0007669"/>
    <property type="project" value="UniProtKB-UniRule"/>
</dbReference>
<dbReference type="KEGG" id="xcl:G4Z02_03970"/>
<proteinExistence type="inferred from homology"/>
<keyword evidence="4 8" id="KW-0547">Nucleotide-binding</keyword>
<evidence type="ECO:0000259" key="12">
    <source>
        <dbReference type="SMART" id="SM00382"/>
    </source>
</evidence>
<dbReference type="PRINTS" id="PR00051">
    <property type="entry name" value="DNAA"/>
</dbReference>
<evidence type="ECO:0000256" key="8">
    <source>
        <dbReference type="HAMAP-Rule" id="MF_00377"/>
    </source>
</evidence>
<protein>
    <recommendedName>
        <fullName evidence="8 9">Chromosomal replication initiator protein DnaA</fullName>
    </recommendedName>
</protein>
<dbReference type="SMART" id="SM00382">
    <property type="entry name" value="AAA"/>
    <property type="match status" value="1"/>
</dbReference>
<evidence type="ECO:0000256" key="2">
    <source>
        <dbReference type="ARBA" id="ARBA00022490"/>
    </source>
</evidence>
<dbReference type="GO" id="GO:0006275">
    <property type="term" value="P:regulation of DNA replication"/>
    <property type="evidence" value="ECO:0007669"/>
    <property type="project" value="UniProtKB-UniRule"/>
</dbReference>
<dbReference type="SUPFAM" id="SSF52540">
    <property type="entry name" value="P-loop containing nucleoside triphosphate hydrolases"/>
    <property type="match status" value="1"/>
</dbReference>
<feature type="binding site" evidence="8">
    <location>
        <position position="156"/>
    </location>
    <ligand>
        <name>ATP</name>
        <dbReference type="ChEBI" id="CHEBI:30616"/>
    </ligand>
</feature>
<dbReference type="SMART" id="SM00760">
    <property type="entry name" value="Bac_DnaA_C"/>
    <property type="match status" value="1"/>
</dbReference>
<feature type="region of interest" description="Domain IV, binds dsDNA" evidence="8">
    <location>
        <begin position="332"/>
        <end position="457"/>
    </location>
</feature>
<dbReference type="FunFam" id="3.40.50.300:FF:000668">
    <property type="entry name" value="Chromosomal replication initiator protein DnaA"/>
    <property type="match status" value="1"/>
</dbReference>
<dbReference type="Gene3D" id="1.10.8.60">
    <property type="match status" value="1"/>
</dbReference>
<comment type="domain">
    <text evidence="8">Domain I is involved in oligomerization and binding regulators, domain II is flexibile and of varying length in different bacteria, domain III forms the AAA+ region, while domain IV binds dsDNA.</text>
</comment>
<dbReference type="GO" id="GO:0005524">
    <property type="term" value="F:ATP binding"/>
    <property type="evidence" value="ECO:0007669"/>
    <property type="project" value="UniProtKB-UniRule"/>
</dbReference>
<evidence type="ECO:0000256" key="6">
    <source>
        <dbReference type="ARBA" id="ARBA00023121"/>
    </source>
</evidence>
<dbReference type="PANTHER" id="PTHR30050">
    <property type="entry name" value="CHROMOSOMAL REPLICATION INITIATOR PROTEIN DNAA"/>
    <property type="match status" value="1"/>
</dbReference>
<dbReference type="GO" id="GO:0005737">
    <property type="term" value="C:cytoplasm"/>
    <property type="evidence" value="ECO:0007669"/>
    <property type="project" value="UniProtKB-SubCell"/>
</dbReference>
<dbReference type="InterPro" id="IPR020591">
    <property type="entry name" value="Chromosome_initiator_DnaA-like"/>
</dbReference>
<keyword evidence="7 8" id="KW-0238">DNA-binding</keyword>